<dbReference type="RefSeq" id="WP_200674151.1">
    <property type="nucleotide sequence ID" value="NZ_JAACYA010000002.1"/>
</dbReference>
<accession>A0ABS1GIH8</accession>
<proteinExistence type="predicted"/>
<reference evidence="1 2" key="1">
    <citation type="journal article" date="2021" name="Syst. Appl. Microbiol.">
        <title>Persephonella atlantica sp. nov.: How to adapt to physico-chemical gradients in high temperature hydrothermal habitats.</title>
        <authorList>
            <person name="Francois D.X."/>
            <person name="Godfroy A."/>
            <person name="Mathien C."/>
            <person name="Aube J."/>
            <person name="Cathalot C."/>
            <person name="Lesongeur F."/>
            <person name="L'Haridon S."/>
            <person name="Philippon X."/>
            <person name="Roussel E.G."/>
        </authorList>
    </citation>
    <scope>NUCLEOTIDE SEQUENCE [LARGE SCALE GENOMIC DNA]</scope>
    <source>
        <strain evidence="1 2">MO1340</strain>
    </source>
</reference>
<keyword evidence="2" id="KW-1185">Reference proteome</keyword>
<protein>
    <submittedName>
        <fullName evidence="1">Uncharacterized protein</fullName>
    </submittedName>
</protein>
<dbReference type="Proteomes" id="UP000772812">
    <property type="component" value="Unassembled WGS sequence"/>
</dbReference>
<evidence type="ECO:0000313" key="2">
    <source>
        <dbReference type="Proteomes" id="UP000772812"/>
    </source>
</evidence>
<sequence>MLVNRFPKMAALQKFRAIKLGYPEEEAEAIGIAEALKYAIFKRLAHSEKRYREVEERKKRKEIKHLDWEKYKLFKLASYKGHPYVAGKIETSEDYKKSVFWRFGEEGGEKIEEWAREIIKNTPESYLKDEQKFFREVWIPNRDYPINV</sequence>
<dbReference type="EMBL" id="JAACYA010000002">
    <property type="protein sequence ID" value="MBK3332737.1"/>
    <property type="molecule type" value="Genomic_DNA"/>
</dbReference>
<organism evidence="1 2">
    <name type="scientific">Persephonella atlantica</name>
    <dbReference type="NCBI Taxonomy" id="2699429"/>
    <lineage>
        <taxon>Bacteria</taxon>
        <taxon>Pseudomonadati</taxon>
        <taxon>Aquificota</taxon>
        <taxon>Aquificia</taxon>
        <taxon>Aquificales</taxon>
        <taxon>Hydrogenothermaceae</taxon>
        <taxon>Persephonella</taxon>
    </lineage>
</organism>
<name>A0ABS1GIH8_9AQUI</name>
<comment type="caution">
    <text evidence="1">The sequence shown here is derived from an EMBL/GenBank/DDBJ whole genome shotgun (WGS) entry which is preliminary data.</text>
</comment>
<evidence type="ECO:0000313" key="1">
    <source>
        <dbReference type="EMBL" id="MBK3332737.1"/>
    </source>
</evidence>
<gene>
    <name evidence="1" type="ORF">GWK41_06615</name>
</gene>